<dbReference type="PANTHER" id="PTHR23244">
    <property type="entry name" value="KELCH REPEAT DOMAIN"/>
    <property type="match status" value="1"/>
</dbReference>
<feature type="chain" id="PRO_5046652681" description="Kelch repeat-containing protein" evidence="2">
    <location>
        <begin position="19"/>
        <end position="494"/>
    </location>
</feature>
<organism evidence="3 4">
    <name type="scientific">Porites lobata</name>
    <dbReference type="NCBI Taxonomy" id="104759"/>
    <lineage>
        <taxon>Eukaryota</taxon>
        <taxon>Metazoa</taxon>
        <taxon>Cnidaria</taxon>
        <taxon>Anthozoa</taxon>
        <taxon>Hexacorallia</taxon>
        <taxon>Scleractinia</taxon>
        <taxon>Fungiina</taxon>
        <taxon>Poritidae</taxon>
        <taxon>Porites</taxon>
    </lineage>
</organism>
<keyword evidence="1" id="KW-0472">Membrane</keyword>
<dbReference type="EMBL" id="CALNXK010000037">
    <property type="protein sequence ID" value="CAH3122282.1"/>
    <property type="molecule type" value="Genomic_DNA"/>
</dbReference>
<keyword evidence="1" id="KW-1133">Transmembrane helix</keyword>
<dbReference type="SUPFAM" id="SSF117281">
    <property type="entry name" value="Kelch motif"/>
    <property type="match status" value="2"/>
</dbReference>
<accession>A0ABN8NVN1</accession>
<sequence length="494" mass="55611">MANLQVFMLILIEVGSYGSLRFCAAHGSDSLLSNKHSEKTAEKTEGAWAWIDGSDHGNQKNKLHGIHDYPGSRFGASSWQDSDGIVWIYGGQKYGRNTPLDELWSLDVKNQDWNFHRFENKTTSKQQPPPCFGCASCHYGNRVVVFGLSSTFIFHMENENWTALRNLSVSPSPRSHSAYWCDSAKGILWLFGGQTSKEKFGDFWRFTFQEMQWIEVEPPSNTSVVPDKCSKASAWILSSGDLYMFGGSTHSGLTSNFWQFSPKSTEWTKLSGTTGLNNCAGKYGKMGITSKNNYPGCREGAATWVNEQGDLLMFGGSGFDNFSRGPFAEPGLLSDFWMFEMSSHQWVWIGGLSREEGVPVFGEKRKSDPHNIPGPRESPVSFSFANQLWLFGGAGHDVKQRDGILNDLWMYENVTENTPGDTLNISFGFRVLIALFVLTLVLVLSVCLCYSKECRVFRWRRGLRPVIKYKPVKVDMRQVQQPEVHPPLDEPPTM</sequence>
<evidence type="ECO:0008006" key="5">
    <source>
        <dbReference type="Google" id="ProtNLM"/>
    </source>
</evidence>
<evidence type="ECO:0000313" key="4">
    <source>
        <dbReference type="Proteomes" id="UP001159405"/>
    </source>
</evidence>
<keyword evidence="2" id="KW-0732">Signal</keyword>
<name>A0ABN8NVN1_9CNID</name>
<evidence type="ECO:0000313" key="3">
    <source>
        <dbReference type="EMBL" id="CAH3122282.1"/>
    </source>
</evidence>
<dbReference type="Proteomes" id="UP001159405">
    <property type="component" value="Unassembled WGS sequence"/>
</dbReference>
<evidence type="ECO:0000256" key="1">
    <source>
        <dbReference type="SAM" id="Phobius"/>
    </source>
</evidence>
<protein>
    <recommendedName>
        <fullName evidence="5">Kelch repeat-containing protein</fullName>
    </recommendedName>
</protein>
<keyword evidence="1" id="KW-0812">Transmembrane</keyword>
<reference evidence="3 4" key="1">
    <citation type="submission" date="2022-05" db="EMBL/GenBank/DDBJ databases">
        <authorList>
            <consortium name="Genoscope - CEA"/>
            <person name="William W."/>
        </authorList>
    </citation>
    <scope>NUCLEOTIDE SEQUENCE [LARGE SCALE GENOMIC DNA]</scope>
</reference>
<dbReference type="Gene3D" id="2.120.10.80">
    <property type="entry name" value="Kelch-type beta propeller"/>
    <property type="match status" value="2"/>
</dbReference>
<feature type="transmembrane region" description="Helical" evidence="1">
    <location>
        <begin position="427"/>
        <end position="451"/>
    </location>
</feature>
<dbReference type="Pfam" id="PF24681">
    <property type="entry name" value="Kelch_KLHDC2_KLHL20_DRC7"/>
    <property type="match status" value="1"/>
</dbReference>
<feature type="signal peptide" evidence="2">
    <location>
        <begin position="1"/>
        <end position="18"/>
    </location>
</feature>
<keyword evidence="4" id="KW-1185">Reference proteome</keyword>
<gene>
    <name evidence="3" type="ORF">PLOB_00029318</name>
</gene>
<comment type="caution">
    <text evidence="3">The sequence shown here is derived from an EMBL/GenBank/DDBJ whole genome shotgun (WGS) entry which is preliminary data.</text>
</comment>
<dbReference type="InterPro" id="IPR015915">
    <property type="entry name" value="Kelch-typ_b-propeller"/>
</dbReference>
<proteinExistence type="predicted"/>
<evidence type="ECO:0000256" key="2">
    <source>
        <dbReference type="SAM" id="SignalP"/>
    </source>
</evidence>